<sequence length="231" mass="25440">MVVAARGGIATLEATQDLMLMISWVDITAALLHDTKPLFPLFAPMASALVSCDSALGTLPTPLLSAINDENTADTRFMDVMSCMGELNAVAALIRFELAVKGNVIWDDEEHMGFLVNPVTHQLLDQPSRPGPITRWDSISRALRVVAMIWVIEVKRKCRSYPGTAGARISTLLTMLSSKSNGEHLWNTPGLRLVRLWLLVLCSISEPNDKDLPKSMEMIASETKEPKPISW</sequence>
<reference evidence="1 2" key="1">
    <citation type="journal article" date="2014" name="BMC Genomics">
        <title>Comparative genome sequencing reveals chemotype-specific gene clusters in the toxigenic black mold Stachybotrys.</title>
        <authorList>
            <person name="Semeiks J."/>
            <person name="Borek D."/>
            <person name="Otwinowski Z."/>
            <person name="Grishin N.V."/>
        </authorList>
    </citation>
    <scope>NUCLEOTIDE SEQUENCE [LARGE SCALE GENOMIC DNA]</scope>
    <source>
        <strain evidence="1 2">IBT 40285</strain>
    </source>
</reference>
<evidence type="ECO:0000313" key="1">
    <source>
        <dbReference type="EMBL" id="KFA67598.1"/>
    </source>
</evidence>
<accession>A0A084QUG3</accession>
<dbReference type="InParanoid" id="A0A084QUG3"/>
<proteinExistence type="predicted"/>
<dbReference type="OrthoDB" id="4159781at2759"/>
<feature type="non-terminal residue" evidence="1">
    <location>
        <position position="231"/>
    </location>
</feature>
<evidence type="ECO:0000313" key="2">
    <source>
        <dbReference type="Proteomes" id="UP000028524"/>
    </source>
</evidence>
<organism evidence="1 2">
    <name type="scientific">Stachybotrys chlorohalonatus (strain IBT 40285)</name>
    <dbReference type="NCBI Taxonomy" id="1283841"/>
    <lineage>
        <taxon>Eukaryota</taxon>
        <taxon>Fungi</taxon>
        <taxon>Dikarya</taxon>
        <taxon>Ascomycota</taxon>
        <taxon>Pezizomycotina</taxon>
        <taxon>Sordariomycetes</taxon>
        <taxon>Hypocreomycetidae</taxon>
        <taxon>Hypocreales</taxon>
        <taxon>Stachybotryaceae</taxon>
        <taxon>Stachybotrys</taxon>
    </lineage>
</organism>
<evidence type="ECO:0008006" key="3">
    <source>
        <dbReference type="Google" id="ProtNLM"/>
    </source>
</evidence>
<protein>
    <recommendedName>
        <fullName evidence="3">Transcription factor domain-containing protein</fullName>
    </recommendedName>
</protein>
<name>A0A084QUG3_STAC4</name>
<keyword evidence="2" id="KW-1185">Reference proteome</keyword>
<dbReference type="EMBL" id="KL660168">
    <property type="protein sequence ID" value="KFA67598.1"/>
    <property type="molecule type" value="Genomic_DNA"/>
</dbReference>
<gene>
    <name evidence="1" type="ORF">S40285_09038</name>
</gene>
<dbReference type="HOGENOM" id="CLU_1202376_0_0_1"/>
<dbReference type="Proteomes" id="UP000028524">
    <property type="component" value="Unassembled WGS sequence"/>
</dbReference>
<dbReference type="AlphaFoldDB" id="A0A084QUG3"/>